<protein>
    <submittedName>
        <fullName evidence="1">Uncharacterized protein</fullName>
    </submittedName>
</protein>
<reference evidence="1 2" key="1">
    <citation type="submission" date="2015-07" db="EMBL/GenBank/DDBJ databases">
        <authorList>
            <consortium name="Pathogen Informatics"/>
        </authorList>
    </citation>
    <scope>NUCLEOTIDE SEQUENCE [LARGE SCALE GENOMIC DNA]</scope>
    <source>
        <strain evidence="1 2">A316</strain>
    </source>
</reference>
<evidence type="ECO:0000313" key="2">
    <source>
        <dbReference type="Proteomes" id="UP000041770"/>
    </source>
</evidence>
<evidence type="ECO:0000313" key="1">
    <source>
        <dbReference type="EMBL" id="CSC61193.1"/>
    </source>
</evidence>
<dbReference type="Proteomes" id="UP000041770">
    <property type="component" value="Unassembled WGS sequence"/>
</dbReference>
<accession>A0A655ZDF4</accession>
<dbReference type="AlphaFoldDB" id="A0A655ZDF4"/>
<sequence>MLLPVALPISPTMAWRILRPALWKVAHHSANCLVSPPSISPRISRKSKPARNLFSSSRRKALLPLRRGKRCCNCQISRTVVVWRRGIAIRLTTSSKMRLLASVMASNSLRSSDSIKRSARSIIGYHSMAANIKAGLMRRSSSTRMSVASSTKSNICSVFEL</sequence>
<gene>
    <name evidence="1" type="ORF">ERS013200_01805</name>
</gene>
<proteinExistence type="predicted"/>
<dbReference type="EMBL" id="CWQY01000010">
    <property type="protein sequence ID" value="CSC61193.1"/>
    <property type="molecule type" value="Genomic_DNA"/>
</dbReference>
<organism evidence="1 2">
    <name type="scientific">Vibrio cholerae</name>
    <dbReference type="NCBI Taxonomy" id="666"/>
    <lineage>
        <taxon>Bacteria</taxon>
        <taxon>Pseudomonadati</taxon>
        <taxon>Pseudomonadota</taxon>
        <taxon>Gammaproteobacteria</taxon>
        <taxon>Vibrionales</taxon>
        <taxon>Vibrionaceae</taxon>
        <taxon>Vibrio</taxon>
    </lineage>
</organism>
<name>A0A655ZDF4_VIBCL</name>